<protein>
    <recommendedName>
        <fullName evidence="9">Guanine nucleotide-binding protein subunit gamma</fullName>
    </recommendedName>
</protein>
<dbReference type="SUPFAM" id="SSF48670">
    <property type="entry name" value="Transducin (heterotrimeric G protein), gamma chain"/>
    <property type="match status" value="1"/>
</dbReference>
<evidence type="ECO:0000256" key="5">
    <source>
        <dbReference type="ARBA" id="ARBA00023136"/>
    </source>
</evidence>
<dbReference type="Pfam" id="PF00631">
    <property type="entry name" value="G-gamma"/>
    <property type="match status" value="1"/>
</dbReference>
<keyword evidence="13" id="KW-1185">Reference proteome</keyword>
<sequence length="564" mass="62885">MFVDYGKKMEYQEKTTRIHAGGTFLLQSNNHPKSYIGYGLVRSGPRVRTVKFLTSVHIHSVEPCLSRFKHRPVDASQTQLFARQTEVSQVADALSHSRADDVGGVSQEDGTAGLAGGFAGRFSLIFSVYFNRGFELLTSANKRTHTGHCVLAISGKMCSSSNSIIQAQKLVDQLQIEAGMERFKISLTAADLVQYCQEHRRSDPLLTGISASSNPFKDKKTYIHSVIAGGHSNDSSLHTQLTLEGNATCPLSSSLTRSISSSECLATRCTSPAQKTISKIEAFTSDAPGSDEMLQLWSHFLRADEPESADRNGCRRENATKRFRSSVGLSRAQLSFGCVGSVYDLHQVREHHANIRLHLCTYREEKEQRRQLLHVATETLGKSTQQIQGHDHKIFVWSLVLVRMLVIHLDRQEKAYASHANTRVSRMKLRGAEEERKAAHLQAASCTLLLLSKMRFRSSVMRGLSYGSKHQDARLLDDPVGMEEQPFQKRQKVPVSQRVIIVIVIIIFDVFVLLSLPSFMLQGDGARLVEAGLDVLLAVRHRLVFLHVSLKNQDVPRQRQAAPS</sequence>
<evidence type="ECO:0000256" key="7">
    <source>
        <dbReference type="ARBA" id="ARBA00023288"/>
    </source>
</evidence>
<reference evidence="12 13" key="1">
    <citation type="journal article" date="2018" name="G3 (Bethesda)">
        <title>A High-Quality Reference Genome for the Invasive Mosquitofish Gambusia affinis Using a Chicago Library.</title>
        <authorList>
            <person name="Hoffberg S.L."/>
            <person name="Troendle N.J."/>
            <person name="Glenn T.C."/>
            <person name="Mahmud O."/>
            <person name="Louha S."/>
            <person name="Chalopin D."/>
            <person name="Bennetzen J.L."/>
            <person name="Mauricio R."/>
        </authorList>
    </citation>
    <scope>NUCLEOTIDE SEQUENCE [LARGE SCALE GENOMIC DNA]</scope>
    <source>
        <strain evidence="12">NE01/NJP1002.9</strain>
        <tissue evidence="12">Muscle</tissue>
    </source>
</reference>
<evidence type="ECO:0000259" key="11">
    <source>
        <dbReference type="PROSITE" id="PS50058"/>
    </source>
</evidence>
<name>A0A315V8Z0_GAMAF</name>
<keyword evidence="3 9" id="KW-1003">Cell membrane</keyword>
<keyword evidence="10" id="KW-1133">Transmembrane helix</keyword>
<evidence type="ECO:0000256" key="1">
    <source>
        <dbReference type="ARBA" id="ARBA00004342"/>
    </source>
</evidence>
<dbReference type="FunFam" id="4.10.260.10:FF:000001">
    <property type="entry name" value="Guanine nucleotide-binding protein subunit gamma"/>
    <property type="match status" value="1"/>
</dbReference>
<dbReference type="Gene3D" id="4.10.260.10">
    <property type="entry name" value="Transducin (heterotrimeric G protein), gamma chain"/>
    <property type="match status" value="1"/>
</dbReference>
<dbReference type="InterPro" id="IPR001770">
    <property type="entry name" value="G-protein_gamma"/>
</dbReference>
<dbReference type="InterPro" id="IPR015898">
    <property type="entry name" value="G-protein_gamma-like_dom"/>
</dbReference>
<dbReference type="CDD" id="cd00068">
    <property type="entry name" value="GGL"/>
    <property type="match status" value="1"/>
</dbReference>
<dbReference type="GO" id="GO:0031681">
    <property type="term" value="F:G-protein beta-subunit binding"/>
    <property type="evidence" value="ECO:0007669"/>
    <property type="project" value="InterPro"/>
</dbReference>
<dbReference type="SMART" id="SM01224">
    <property type="entry name" value="G_gamma"/>
    <property type="match status" value="1"/>
</dbReference>
<comment type="caution">
    <text evidence="12">The sequence shown here is derived from an EMBL/GenBank/DDBJ whole genome shotgun (WGS) entry which is preliminary data.</text>
</comment>
<feature type="domain" description="G protein gamma" evidence="11">
    <location>
        <begin position="160"/>
        <end position="220"/>
    </location>
</feature>
<dbReference type="PANTHER" id="PTHR13809">
    <property type="entry name" value="GUANINE NUCLEOTIDE-BINDING PROTEIN GAMMA SUBUNIT"/>
    <property type="match status" value="1"/>
</dbReference>
<evidence type="ECO:0000256" key="8">
    <source>
        <dbReference type="ARBA" id="ARBA00023289"/>
    </source>
</evidence>
<keyword evidence="4" id="KW-0488">Methylation</keyword>
<dbReference type="InterPro" id="IPR036284">
    <property type="entry name" value="GGL_sf"/>
</dbReference>
<keyword evidence="10" id="KW-0812">Transmembrane</keyword>
<dbReference type="AlphaFoldDB" id="A0A315V8Z0"/>
<organism evidence="12 13">
    <name type="scientific">Gambusia affinis</name>
    <name type="common">Western mosquitofish</name>
    <name type="synonym">Heterandria affinis</name>
    <dbReference type="NCBI Taxonomy" id="33528"/>
    <lineage>
        <taxon>Eukaryota</taxon>
        <taxon>Metazoa</taxon>
        <taxon>Chordata</taxon>
        <taxon>Craniata</taxon>
        <taxon>Vertebrata</taxon>
        <taxon>Euteleostomi</taxon>
        <taxon>Actinopterygii</taxon>
        <taxon>Neopterygii</taxon>
        <taxon>Teleostei</taxon>
        <taxon>Neoteleostei</taxon>
        <taxon>Acanthomorphata</taxon>
        <taxon>Ovalentaria</taxon>
        <taxon>Atherinomorphae</taxon>
        <taxon>Cyprinodontiformes</taxon>
        <taxon>Poeciliidae</taxon>
        <taxon>Poeciliinae</taxon>
        <taxon>Gambusia</taxon>
    </lineage>
</organism>
<comment type="similarity">
    <text evidence="2 9">Belongs to the G protein gamma family.</text>
</comment>
<feature type="transmembrane region" description="Helical" evidence="10">
    <location>
        <begin position="499"/>
        <end position="520"/>
    </location>
</feature>
<keyword evidence="8" id="KW-0636">Prenylation</keyword>
<dbReference type="EMBL" id="NHOQ01002164">
    <property type="protein sequence ID" value="PWA19282.1"/>
    <property type="molecule type" value="Genomic_DNA"/>
</dbReference>
<keyword evidence="6 9" id="KW-0807">Transducer</keyword>
<dbReference type="GO" id="GO:0007186">
    <property type="term" value="P:G protein-coupled receptor signaling pathway"/>
    <property type="evidence" value="ECO:0007669"/>
    <property type="project" value="InterPro"/>
</dbReference>
<evidence type="ECO:0000256" key="3">
    <source>
        <dbReference type="ARBA" id="ARBA00022475"/>
    </source>
</evidence>
<keyword evidence="5 9" id="KW-0472">Membrane</keyword>
<dbReference type="PRINTS" id="PR00321">
    <property type="entry name" value="GPROTEING"/>
</dbReference>
<dbReference type="Proteomes" id="UP000250572">
    <property type="component" value="Unassembled WGS sequence"/>
</dbReference>
<evidence type="ECO:0000256" key="6">
    <source>
        <dbReference type="ARBA" id="ARBA00023224"/>
    </source>
</evidence>
<gene>
    <name evidence="12" type="ORF">CCH79_00014572</name>
</gene>
<evidence type="ECO:0000256" key="2">
    <source>
        <dbReference type="ARBA" id="ARBA00007431"/>
    </source>
</evidence>
<comment type="subunit">
    <text evidence="9">G proteins are composed of 3 units; alpha, beta and gamma.</text>
</comment>
<evidence type="ECO:0000313" key="12">
    <source>
        <dbReference type="EMBL" id="PWA19282.1"/>
    </source>
</evidence>
<evidence type="ECO:0000313" key="13">
    <source>
        <dbReference type="Proteomes" id="UP000250572"/>
    </source>
</evidence>
<dbReference type="STRING" id="33528.ENSGAFP00000028084"/>
<evidence type="ECO:0000256" key="9">
    <source>
        <dbReference type="RuleBase" id="RU004973"/>
    </source>
</evidence>
<accession>A0A315V8Z0</accession>
<dbReference type="SMART" id="SM00224">
    <property type="entry name" value="GGL"/>
    <property type="match status" value="1"/>
</dbReference>
<proteinExistence type="inferred from homology"/>
<dbReference type="PROSITE" id="PS50058">
    <property type="entry name" value="G_PROTEIN_GAMMA"/>
    <property type="match status" value="1"/>
</dbReference>
<comment type="subcellular location">
    <subcellularLocation>
        <location evidence="1 9">Cell membrane</location>
        <topology evidence="1 9">Lipid-anchor</topology>
        <orientation evidence="1 9">Cytoplasmic side</orientation>
    </subcellularLocation>
</comment>
<dbReference type="GO" id="GO:0005834">
    <property type="term" value="C:heterotrimeric G-protein complex"/>
    <property type="evidence" value="ECO:0007669"/>
    <property type="project" value="InterPro"/>
</dbReference>
<evidence type="ECO:0000256" key="10">
    <source>
        <dbReference type="SAM" id="Phobius"/>
    </source>
</evidence>
<comment type="function">
    <text evidence="9">Guanine nucleotide-binding proteins (G proteins) are involved as a modulator or transducer in various transmembrane signaling systems. The beta and gamma chains are required for the GTPase activity, for replacement of GDP by GTP, and for G protein-effector interaction.</text>
</comment>
<evidence type="ECO:0000256" key="4">
    <source>
        <dbReference type="ARBA" id="ARBA00022481"/>
    </source>
</evidence>
<keyword evidence="7 9" id="KW-0449">Lipoprotein</keyword>